<dbReference type="OrthoDB" id="10458872at2759"/>
<feature type="region of interest" description="Disordered" evidence="1">
    <location>
        <begin position="1"/>
        <end position="24"/>
    </location>
</feature>
<feature type="non-terminal residue" evidence="2">
    <location>
        <position position="1"/>
    </location>
</feature>
<evidence type="ECO:0000256" key="1">
    <source>
        <dbReference type="SAM" id="MobiDB-lite"/>
    </source>
</evidence>
<proteinExistence type="predicted"/>
<comment type="caution">
    <text evidence="2">The sequence shown here is derived from an EMBL/GenBank/DDBJ whole genome shotgun (WGS) entry which is preliminary data.</text>
</comment>
<protein>
    <submittedName>
        <fullName evidence="2">16651_t:CDS:1</fullName>
    </submittedName>
</protein>
<organism evidence="2 3">
    <name type="scientific">Cetraspora pellucida</name>
    <dbReference type="NCBI Taxonomy" id="1433469"/>
    <lineage>
        <taxon>Eukaryota</taxon>
        <taxon>Fungi</taxon>
        <taxon>Fungi incertae sedis</taxon>
        <taxon>Mucoromycota</taxon>
        <taxon>Glomeromycotina</taxon>
        <taxon>Glomeromycetes</taxon>
        <taxon>Diversisporales</taxon>
        <taxon>Gigasporaceae</taxon>
        <taxon>Cetraspora</taxon>
    </lineage>
</organism>
<sequence>LNELNQETNKSNQQESNDGKKLHPPVKCMYCPKTYDCGIATRKQAYLDNDC</sequence>
<evidence type="ECO:0000313" key="3">
    <source>
        <dbReference type="Proteomes" id="UP000789759"/>
    </source>
</evidence>
<keyword evidence="3" id="KW-1185">Reference proteome</keyword>
<evidence type="ECO:0000313" key="2">
    <source>
        <dbReference type="EMBL" id="CAG8787327.1"/>
    </source>
</evidence>
<dbReference type="AlphaFoldDB" id="A0A9N9P4N1"/>
<feature type="compositionally biased region" description="Polar residues" evidence="1">
    <location>
        <begin position="1"/>
        <end position="16"/>
    </location>
</feature>
<gene>
    <name evidence="2" type="ORF">CPELLU_LOCUS16784</name>
</gene>
<dbReference type="Proteomes" id="UP000789759">
    <property type="component" value="Unassembled WGS sequence"/>
</dbReference>
<accession>A0A9N9P4N1</accession>
<reference evidence="2" key="1">
    <citation type="submission" date="2021-06" db="EMBL/GenBank/DDBJ databases">
        <authorList>
            <person name="Kallberg Y."/>
            <person name="Tangrot J."/>
            <person name="Rosling A."/>
        </authorList>
    </citation>
    <scope>NUCLEOTIDE SEQUENCE</scope>
    <source>
        <strain evidence="2">FL966</strain>
    </source>
</reference>
<dbReference type="EMBL" id="CAJVQA010025869">
    <property type="protein sequence ID" value="CAG8787327.1"/>
    <property type="molecule type" value="Genomic_DNA"/>
</dbReference>
<name>A0A9N9P4N1_9GLOM</name>